<evidence type="ECO:0000313" key="4">
    <source>
        <dbReference type="EMBL" id="KRN93868.1"/>
    </source>
</evidence>
<organism evidence="4 5">
    <name type="scientific">Furfurilactobacillus siliginis</name>
    <dbReference type="NCBI Taxonomy" id="348151"/>
    <lineage>
        <taxon>Bacteria</taxon>
        <taxon>Bacillati</taxon>
        <taxon>Bacillota</taxon>
        <taxon>Bacilli</taxon>
        <taxon>Lactobacillales</taxon>
        <taxon>Lactobacillaceae</taxon>
        <taxon>Furfurilactobacillus</taxon>
    </lineage>
</organism>
<dbReference type="InterPro" id="IPR014867">
    <property type="entry name" value="Spore_coat_CotH_CotH2/3/7"/>
</dbReference>
<dbReference type="Proteomes" id="UP000051139">
    <property type="component" value="Unassembled WGS sequence"/>
</dbReference>
<feature type="transmembrane region" description="Helical" evidence="2">
    <location>
        <begin position="7"/>
        <end position="30"/>
    </location>
</feature>
<comment type="caution">
    <text evidence="4">The sequence shown here is derived from an EMBL/GenBank/DDBJ whole genome shotgun (WGS) entry which is preliminary data.</text>
</comment>
<feature type="region of interest" description="Disordered" evidence="1">
    <location>
        <begin position="456"/>
        <end position="493"/>
    </location>
</feature>
<dbReference type="STRING" id="348151.IV55_GL000670"/>
<evidence type="ECO:0000313" key="3">
    <source>
        <dbReference type="EMBL" id="GEK29050.1"/>
    </source>
</evidence>
<dbReference type="EMBL" id="BJUD01000029">
    <property type="protein sequence ID" value="GEK29050.1"/>
    <property type="molecule type" value="Genomic_DNA"/>
</dbReference>
<evidence type="ECO:0000256" key="2">
    <source>
        <dbReference type="SAM" id="Phobius"/>
    </source>
</evidence>
<keyword evidence="2" id="KW-1133">Transmembrane helix</keyword>
<dbReference type="PATRIC" id="fig|348151.3.peg.686"/>
<feature type="compositionally biased region" description="Low complexity" evidence="1">
    <location>
        <begin position="460"/>
        <end position="486"/>
    </location>
</feature>
<keyword evidence="2" id="KW-0812">Transmembrane</keyword>
<proteinExistence type="predicted"/>
<dbReference type="Pfam" id="PF08757">
    <property type="entry name" value="CotH"/>
    <property type="match status" value="1"/>
</dbReference>
<dbReference type="RefSeq" id="WP_083484013.1">
    <property type="nucleotide sequence ID" value="NZ_BJUD01000029.1"/>
</dbReference>
<reference evidence="3 6" key="2">
    <citation type="submission" date="2019-07" db="EMBL/GenBank/DDBJ databases">
        <title>Whole genome shotgun sequence of Lactobacillus siliginis NBRC 101315.</title>
        <authorList>
            <person name="Hosoyama A."/>
            <person name="Uohara A."/>
            <person name="Ohji S."/>
            <person name="Ichikawa N."/>
        </authorList>
    </citation>
    <scope>NUCLEOTIDE SEQUENCE [LARGE SCALE GENOMIC DNA]</scope>
    <source>
        <strain evidence="3 6">NBRC 101315</strain>
    </source>
</reference>
<keyword evidence="2" id="KW-0472">Membrane</keyword>
<evidence type="ECO:0000256" key="1">
    <source>
        <dbReference type="SAM" id="MobiDB-lite"/>
    </source>
</evidence>
<dbReference type="Proteomes" id="UP000321429">
    <property type="component" value="Unassembled WGS sequence"/>
</dbReference>
<evidence type="ECO:0008006" key="7">
    <source>
        <dbReference type="Google" id="ProtNLM"/>
    </source>
</evidence>
<sequence>MKKWRNPWGLSVVIGLIVILLGVSFTWLHFNTTRQLPLLSSQKVTYLPKVHITGAISQTKDKPQVVKFSFKNKQTGKTETGYAKMKWQGQSSRRYAQKNWNMKFYKDKDLKHKLKWRADPSWQKHSKYVLKANYIDATQSRNLVNANLWGQMVGSRKDAPKQLGKAQNGGAVNGFPIKLKVNGKSWGMYTLNTVKEPKLWGMDKHNPKTVAIGSNHWSRPDMFQSTDVTYGPYGWTPDVPKTLTAAQKQDFERFDKFVVNSSNKAFKAHAAEHLDVNSVIDMYLFANLVHDQDGLGRNLELITYDGQHWSATMYDLDSTWGLYENGYKLYPSGKYVSTNYPNRGDLATAEGNKLLQQVVQAYPDRVEARWHQLRKTTLTPEKVDAQFTQYMNGIGEQNYQENIQLNTAIPSRKVTSLMQIRSSVKRQFKDCDALFNDYTTNVHKLKFNYVAPSPTKAELASMRSESKASSASRASARQQANKQSSSTSVSAGH</sequence>
<dbReference type="AlphaFoldDB" id="A0A0R2L307"/>
<dbReference type="OrthoDB" id="2282177at2"/>
<reference evidence="4 5" key="1">
    <citation type="journal article" date="2015" name="Genome Announc.">
        <title>Expanding the biotechnology potential of lactobacilli through comparative genomics of 213 strains and associated genera.</title>
        <authorList>
            <person name="Sun Z."/>
            <person name="Harris H.M."/>
            <person name="McCann A."/>
            <person name="Guo C."/>
            <person name="Argimon S."/>
            <person name="Zhang W."/>
            <person name="Yang X."/>
            <person name="Jeffery I.B."/>
            <person name="Cooney J.C."/>
            <person name="Kagawa T.F."/>
            <person name="Liu W."/>
            <person name="Song Y."/>
            <person name="Salvetti E."/>
            <person name="Wrobel A."/>
            <person name="Rasinkangas P."/>
            <person name="Parkhill J."/>
            <person name="Rea M.C."/>
            <person name="O'Sullivan O."/>
            <person name="Ritari J."/>
            <person name="Douillard F.P."/>
            <person name="Paul Ross R."/>
            <person name="Yang R."/>
            <person name="Briner A.E."/>
            <person name="Felis G.E."/>
            <person name="de Vos W.M."/>
            <person name="Barrangou R."/>
            <person name="Klaenhammer T.R."/>
            <person name="Caufield P.W."/>
            <person name="Cui Y."/>
            <person name="Zhang H."/>
            <person name="O'Toole P.W."/>
        </authorList>
    </citation>
    <scope>NUCLEOTIDE SEQUENCE [LARGE SCALE GENOMIC DNA]</scope>
    <source>
        <strain evidence="4 5">DSM 22696</strain>
    </source>
</reference>
<name>A0A0R2L307_9LACO</name>
<keyword evidence="5" id="KW-1185">Reference proteome</keyword>
<dbReference type="EMBL" id="JQCB01000019">
    <property type="protein sequence ID" value="KRN93868.1"/>
    <property type="molecule type" value="Genomic_DNA"/>
</dbReference>
<evidence type="ECO:0000313" key="6">
    <source>
        <dbReference type="Proteomes" id="UP000321429"/>
    </source>
</evidence>
<accession>A0A0R2L307</accession>
<gene>
    <name evidence="4" type="ORF">IV55_GL000670</name>
    <name evidence="3" type="ORF">LSI01_13610</name>
</gene>
<evidence type="ECO:0000313" key="5">
    <source>
        <dbReference type="Proteomes" id="UP000051139"/>
    </source>
</evidence>
<protein>
    <recommendedName>
        <fullName evidence="7">Spore coat protein CotH</fullName>
    </recommendedName>
</protein>